<keyword evidence="2" id="KW-0804">Transcription</keyword>
<evidence type="ECO:0000313" key="5">
    <source>
        <dbReference type="RefSeq" id="WP_051378721.1"/>
    </source>
</evidence>
<dbReference type="PROSITE" id="PS01124">
    <property type="entry name" value="HTH_ARAC_FAMILY_2"/>
    <property type="match status" value="1"/>
</dbReference>
<dbReference type="SMART" id="SM00342">
    <property type="entry name" value="HTH_ARAC"/>
    <property type="match status" value="1"/>
</dbReference>
<dbReference type="InterPro" id="IPR018060">
    <property type="entry name" value="HTH_AraC"/>
</dbReference>
<dbReference type="PANTHER" id="PTHR47893">
    <property type="entry name" value="REGULATORY PROTEIN PCHR"/>
    <property type="match status" value="1"/>
</dbReference>
<dbReference type="Gene3D" id="1.10.10.60">
    <property type="entry name" value="Homeodomain-like"/>
    <property type="match status" value="1"/>
</dbReference>
<dbReference type="GO" id="GO:0043565">
    <property type="term" value="F:sequence-specific DNA binding"/>
    <property type="evidence" value="ECO:0007669"/>
    <property type="project" value="InterPro"/>
</dbReference>
<protein>
    <submittedName>
        <fullName evidence="5">Helix-turn-helix domain-containing protein</fullName>
    </submittedName>
</protein>
<dbReference type="GO" id="GO:0003700">
    <property type="term" value="F:DNA-binding transcription factor activity"/>
    <property type="evidence" value="ECO:0007669"/>
    <property type="project" value="InterPro"/>
</dbReference>
<dbReference type="PANTHER" id="PTHR47893:SF1">
    <property type="entry name" value="REGULATORY PROTEIN PCHR"/>
    <property type="match status" value="1"/>
</dbReference>
<sequence length="346" mass="37738">MNATSAIHANSLRATPIPALAPDCLIRSGEFFEANSSCAFDGWELEYDQLTAGRFVSQSRELRVGSVQIFTESTNAVLGERGCGPAGDIVFGFPLGFAGSDESLLNGRRWGRGTLPIFRGGVEIEGVLPPMDLLVVSVRGEALADYAWVMSRLSTTHWLGGSRIALVEDETLVRTAGESIAAAAQALFDQPGRLRNAHARVEVEQAVLGALMPIVEQSVGLPEFAPADINRTQVVKRARDFALGHLDEPVQIIDVCRALGVSRRTLQYCFEQVLGMNPLAYLRTLRLNGARRDLLAGAHRDVKVRDVVERWGFWHLSRFSAEYRELFHELPSETIAAARGGLGLAA</sequence>
<feature type="domain" description="HTH araC/xylS-type" evidence="3">
    <location>
        <begin position="236"/>
        <end position="337"/>
    </location>
</feature>
<evidence type="ECO:0000256" key="2">
    <source>
        <dbReference type="ARBA" id="ARBA00023163"/>
    </source>
</evidence>
<dbReference type="AlphaFoldDB" id="A0A8B6X9J8"/>
<dbReference type="Pfam" id="PF12833">
    <property type="entry name" value="HTH_18"/>
    <property type="match status" value="1"/>
</dbReference>
<proteinExistence type="predicted"/>
<dbReference type="RefSeq" id="WP_051378721.1">
    <property type="nucleotide sequence ID" value="NZ_AXWS01000013.1"/>
</dbReference>
<dbReference type="InterPro" id="IPR053142">
    <property type="entry name" value="PchR_regulatory_protein"/>
</dbReference>
<accession>A0A8B6X9J8</accession>
<keyword evidence="4" id="KW-1185">Reference proteome</keyword>
<evidence type="ECO:0000256" key="1">
    <source>
        <dbReference type="ARBA" id="ARBA00023015"/>
    </source>
</evidence>
<evidence type="ECO:0000313" key="4">
    <source>
        <dbReference type="Proteomes" id="UP000675920"/>
    </source>
</evidence>
<dbReference type="SUPFAM" id="SSF46689">
    <property type="entry name" value="Homeodomain-like"/>
    <property type="match status" value="1"/>
</dbReference>
<dbReference type="InterPro" id="IPR009057">
    <property type="entry name" value="Homeodomain-like_sf"/>
</dbReference>
<dbReference type="Proteomes" id="UP000675920">
    <property type="component" value="Unplaced"/>
</dbReference>
<name>A0A8B6X9J8_9BURK</name>
<organism evidence="4 5">
    <name type="scientific">Derxia gummosa DSM 723</name>
    <dbReference type="NCBI Taxonomy" id="1121388"/>
    <lineage>
        <taxon>Bacteria</taxon>
        <taxon>Pseudomonadati</taxon>
        <taxon>Pseudomonadota</taxon>
        <taxon>Betaproteobacteria</taxon>
        <taxon>Burkholderiales</taxon>
        <taxon>Alcaligenaceae</taxon>
        <taxon>Derxia</taxon>
    </lineage>
</organism>
<evidence type="ECO:0000259" key="3">
    <source>
        <dbReference type="PROSITE" id="PS01124"/>
    </source>
</evidence>
<reference evidence="5" key="1">
    <citation type="submission" date="2025-08" db="UniProtKB">
        <authorList>
            <consortium name="RefSeq"/>
        </authorList>
    </citation>
    <scope>IDENTIFICATION</scope>
</reference>
<keyword evidence="1" id="KW-0805">Transcription regulation</keyword>